<comment type="similarity">
    <text evidence="2">Belongs to the GSP N family.</text>
</comment>
<evidence type="ECO:0000256" key="1">
    <source>
        <dbReference type="ARBA" id="ARBA00004533"/>
    </source>
</evidence>
<keyword evidence="7" id="KW-0812">Transmembrane</keyword>
<evidence type="ECO:0000313" key="11">
    <source>
        <dbReference type="EMBL" id="ACV27715.1"/>
    </source>
</evidence>
<comment type="subcellular location">
    <subcellularLocation>
        <location evidence="1">Cell inner membrane</location>
    </subcellularLocation>
</comment>
<proteinExistence type="inferred from homology"/>
<gene>
    <name evidence="11" type="ordered locus">Kkor_2306</name>
</gene>
<reference evidence="11 12" key="1">
    <citation type="journal article" date="2009" name="Stand. Genomic Sci.">
        <title>Complete genome sequence of Kangiella koreensis type strain (SW-125).</title>
        <authorList>
            <person name="Han C."/>
            <person name="Sikorski J."/>
            <person name="Lapidus A."/>
            <person name="Nolan M."/>
            <person name="Glavina Del Rio T."/>
            <person name="Tice H."/>
            <person name="Cheng J.F."/>
            <person name="Lucas S."/>
            <person name="Chen F."/>
            <person name="Copeland A."/>
            <person name="Ivanova N."/>
            <person name="Mavromatis K."/>
            <person name="Ovchinnikova G."/>
            <person name="Pati A."/>
            <person name="Bruce D."/>
            <person name="Goodwin L."/>
            <person name="Pitluck S."/>
            <person name="Chen A."/>
            <person name="Palaniappan K."/>
            <person name="Land M."/>
            <person name="Hauser L."/>
            <person name="Chang Y.J."/>
            <person name="Jeffries C.D."/>
            <person name="Chain P."/>
            <person name="Saunders E."/>
            <person name="Brettin T."/>
            <person name="Goker M."/>
            <person name="Tindall B.J."/>
            <person name="Bristow J."/>
            <person name="Eisen J.A."/>
            <person name="Markowitz V."/>
            <person name="Hugenholtz P."/>
            <person name="Kyrpides N.C."/>
            <person name="Klenk H.P."/>
            <person name="Detter J.C."/>
        </authorList>
    </citation>
    <scope>NUCLEOTIDE SEQUENCE [LARGE SCALE GENOMIC DNA]</scope>
    <source>
        <strain evidence="12">DSM 16069 / KCTC 12182 / SW-125</strain>
    </source>
</reference>
<name>C7R8F0_KANKD</name>
<dbReference type="InParanoid" id="C7R8F0"/>
<dbReference type="Proteomes" id="UP000001231">
    <property type="component" value="Chromosome"/>
</dbReference>
<evidence type="ECO:0000313" key="12">
    <source>
        <dbReference type="Proteomes" id="UP000001231"/>
    </source>
</evidence>
<dbReference type="RefSeq" id="WP_015781320.1">
    <property type="nucleotide sequence ID" value="NC_013166.1"/>
</dbReference>
<evidence type="ECO:0000256" key="8">
    <source>
        <dbReference type="ARBA" id="ARBA00022927"/>
    </source>
</evidence>
<keyword evidence="6" id="KW-0997">Cell inner membrane</keyword>
<dbReference type="EMBL" id="CP001707">
    <property type="protein sequence ID" value="ACV27715.1"/>
    <property type="molecule type" value="Genomic_DNA"/>
</dbReference>
<organism evidence="11 12">
    <name type="scientific">Kangiella koreensis (strain DSM 16069 / JCM 12317 / KCTC 12182 / SW-125)</name>
    <dbReference type="NCBI Taxonomy" id="523791"/>
    <lineage>
        <taxon>Bacteria</taxon>
        <taxon>Pseudomonadati</taxon>
        <taxon>Pseudomonadota</taxon>
        <taxon>Gammaproteobacteria</taxon>
        <taxon>Kangiellales</taxon>
        <taxon>Kangiellaceae</taxon>
        <taxon>Kangiella</taxon>
    </lineage>
</organism>
<dbReference type="GO" id="GO:0005886">
    <property type="term" value="C:plasma membrane"/>
    <property type="evidence" value="ECO:0007669"/>
    <property type="project" value="UniProtKB-SubCell"/>
</dbReference>
<evidence type="ECO:0000256" key="7">
    <source>
        <dbReference type="ARBA" id="ARBA00022692"/>
    </source>
</evidence>
<evidence type="ECO:0000256" key="10">
    <source>
        <dbReference type="ARBA" id="ARBA00030772"/>
    </source>
</evidence>
<dbReference type="HOGENOM" id="CLU_1118990_0_0_6"/>
<evidence type="ECO:0000256" key="6">
    <source>
        <dbReference type="ARBA" id="ARBA00022519"/>
    </source>
</evidence>
<evidence type="ECO:0000256" key="5">
    <source>
        <dbReference type="ARBA" id="ARBA00022475"/>
    </source>
</evidence>
<dbReference type="OrthoDB" id="6193303at2"/>
<keyword evidence="12" id="KW-1185">Reference proteome</keyword>
<dbReference type="GO" id="GO:0015627">
    <property type="term" value="C:type II protein secretion system complex"/>
    <property type="evidence" value="ECO:0007669"/>
    <property type="project" value="InterPro"/>
</dbReference>
<dbReference type="GO" id="GO:0015628">
    <property type="term" value="P:protein secretion by the type II secretion system"/>
    <property type="evidence" value="ECO:0007669"/>
    <property type="project" value="InterPro"/>
</dbReference>
<evidence type="ECO:0000256" key="9">
    <source>
        <dbReference type="ARBA" id="ARBA00023136"/>
    </source>
</evidence>
<sequence>MKKWVLGSIIGVTVLLIFLVVMAPARIVLPWATNDLKQLTLNQPSGTIWEASLESITYQGRSIEDISIKTSFFNLLIGNLSSHITVNDNGVSLEGDVILNSQNMVVNSARYQIEASSILDWVQLPITELSGRFIGDINGIELATKELKTLDANGYWQNAVVGYPNSVLELGDIHFTVERTDNGRALLTITDNPGILDLKGTLEVGFDKQYQLDVSTQTDVPSNIKQWLTQLGRTEDNRILIKWNGRLP</sequence>
<protein>
    <recommendedName>
        <fullName evidence="3">Type II secretion system protein N</fullName>
    </recommendedName>
    <alternativeName>
        <fullName evidence="10">General secretion pathway protein N</fullName>
    </alternativeName>
</protein>
<dbReference type="Pfam" id="PF01203">
    <property type="entry name" value="T2SSN"/>
    <property type="match status" value="1"/>
</dbReference>
<dbReference type="InterPro" id="IPR022792">
    <property type="entry name" value="T2SS_protein-GspN"/>
</dbReference>
<evidence type="ECO:0000256" key="2">
    <source>
        <dbReference type="ARBA" id="ARBA00007208"/>
    </source>
</evidence>
<dbReference type="KEGG" id="kko:Kkor_2306"/>
<accession>C7R8F0</accession>
<evidence type="ECO:0000256" key="4">
    <source>
        <dbReference type="ARBA" id="ARBA00022448"/>
    </source>
</evidence>
<dbReference type="AlphaFoldDB" id="C7R8F0"/>
<keyword evidence="4" id="KW-0813">Transport</keyword>
<keyword evidence="8" id="KW-0653">Protein transport</keyword>
<keyword evidence="5" id="KW-1003">Cell membrane</keyword>
<dbReference type="STRING" id="523791.Kkor_2306"/>
<keyword evidence="9" id="KW-0472">Membrane</keyword>
<evidence type="ECO:0000256" key="3">
    <source>
        <dbReference type="ARBA" id="ARBA00021563"/>
    </source>
</evidence>